<feature type="compositionally biased region" description="Polar residues" evidence="3">
    <location>
        <begin position="405"/>
        <end position="415"/>
    </location>
</feature>
<dbReference type="PANTHER" id="PTHR47256:SF1">
    <property type="entry name" value="ZN(II)2CYS6 TRANSCRIPTION FACTOR (EUROFUNG)"/>
    <property type="match status" value="1"/>
</dbReference>
<comment type="caution">
    <text evidence="7">The sequence shown here is derived from an EMBL/GenBank/DDBJ whole genome shotgun (WGS) entry which is preliminary data.</text>
</comment>
<reference evidence="7" key="2">
    <citation type="submission" date="2020-05" db="EMBL/GenBank/DDBJ databases">
        <authorList>
            <person name="Kim H.-S."/>
            <person name="Proctor R.H."/>
            <person name="Brown D.W."/>
        </authorList>
    </citation>
    <scope>NUCLEOTIDE SEQUENCE</scope>
    <source>
        <strain evidence="7">NRRL 20472</strain>
    </source>
</reference>
<dbReference type="Gene3D" id="4.10.240.10">
    <property type="entry name" value="Zn(2)-C6 fungal-type DNA-binding domain"/>
    <property type="match status" value="1"/>
</dbReference>
<dbReference type="GO" id="GO:0005975">
    <property type="term" value="P:carbohydrate metabolic process"/>
    <property type="evidence" value="ECO:0007669"/>
    <property type="project" value="InterPro"/>
</dbReference>
<dbReference type="PROSITE" id="PS50048">
    <property type="entry name" value="ZN2_CY6_FUNGAL_2"/>
    <property type="match status" value="1"/>
</dbReference>
<dbReference type="GO" id="GO:0016810">
    <property type="term" value="F:hydrolase activity, acting on carbon-nitrogen (but not peptide) bonds"/>
    <property type="evidence" value="ECO:0007669"/>
    <property type="project" value="InterPro"/>
</dbReference>
<evidence type="ECO:0000256" key="4">
    <source>
        <dbReference type="SAM" id="SignalP"/>
    </source>
</evidence>
<evidence type="ECO:0000256" key="3">
    <source>
        <dbReference type="SAM" id="MobiDB-lite"/>
    </source>
</evidence>
<dbReference type="CDD" id="cd12148">
    <property type="entry name" value="fungal_TF_MHR"/>
    <property type="match status" value="1"/>
</dbReference>
<evidence type="ECO:0008006" key="9">
    <source>
        <dbReference type="Google" id="ProtNLM"/>
    </source>
</evidence>
<dbReference type="GO" id="GO:0008270">
    <property type="term" value="F:zinc ion binding"/>
    <property type="evidence" value="ECO:0007669"/>
    <property type="project" value="InterPro"/>
</dbReference>
<name>A0A8H4XFH0_9HYPO</name>
<evidence type="ECO:0000256" key="1">
    <source>
        <dbReference type="ARBA" id="ARBA00022723"/>
    </source>
</evidence>
<feature type="signal peptide" evidence="4">
    <location>
        <begin position="1"/>
        <end position="16"/>
    </location>
</feature>
<keyword evidence="4" id="KW-0732">Signal</keyword>
<evidence type="ECO:0000256" key="2">
    <source>
        <dbReference type="ARBA" id="ARBA00023242"/>
    </source>
</evidence>
<dbReference type="InterPro" id="IPR001138">
    <property type="entry name" value="Zn2Cys6_DnaBD"/>
</dbReference>
<proteinExistence type="predicted"/>
<dbReference type="CDD" id="cd00067">
    <property type="entry name" value="GAL4"/>
    <property type="match status" value="1"/>
</dbReference>
<evidence type="ECO:0000313" key="8">
    <source>
        <dbReference type="Proteomes" id="UP000622797"/>
    </source>
</evidence>
<dbReference type="SUPFAM" id="SSF88713">
    <property type="entry name" value="Glycoside hydrolase/deacetylase"/>
    <property type="match status" value="1"/>
</dbReference>
<dbReference type="Pfam" id="PF01522">
    <property type="entry name" value="Polysacc_deac_1"/>
    <property type="match status" value="1"/>
</dbReference>
<dbReference type="AlphaFoldDB" id="A0A8H4XFH0"/>
<dbReference type="GO" id="GO:0000981">
    <property type="term" value="F:DNA-binding transcription factor activity, RNA polymerase II-specific"/>
    <property type="evidence" value="ECO:0007669"/>
    <property type="project" value="InterPro"/>
</dbReference>
<reference evidence="7" key="1">
    <citation type="journal article" date="2020" name="BMC Genomics">
        <title>Correction to: Identification and distribution of gene clusters required for synthesis of sphingolipid metabolism inhibitors in diverse species of the filamentous fungus Fusarium.</title>
        <authorList>
            <person name="Kim H.S."/>
            <person name="Lohmar J.M."/>
            <person name="Busman M."/>
            <person name="Brown D.W."/>
            <person name="Naumann T.A."/>
            <person name="Divon H.H."/>
            <person name="Lysoe E."/>
            <person name="Uhlig S."/>
            <person name="Proctor R.H."/>
        </authorList>
    </citation>
    <scope>NUCLEOTIDE SEQUENCE</scope>
    <source>
        <strain evidence="7">NRRL 20472</strain>
    </source>
</reference>
<feature type="compositionally biased region" description="Polar residues" evidence="3">
    <location>
        <begin position="423"/>
        <end position="432"/>
    </location>
</feature>
<organism evidence="7 8">
    <name type="scientific">Fusarium sarcochroum</name>
    <dbReference type="NCBI Taxonomy" id="1208366"/>
    <lineage>
        <taxon>Eukaryota</taxon>
        <taxon>Fungi</taxon>
        <taxon>Dikarya</taxon>
        <taxon>Ascomycota</taxon>
        <taxon>Pezizomycotina</taxon>
        <taxon>Sordariomycetes</taxon>
        <taxon>Hypocreomycetidae</taxon>
        <taxon>Hypocreales</taxon>
        <taxon>Nectriaceae</taxon>
        <taxon>Fusarium</taxon>
        <taxon>Fusarium lateritium species complex</taxon>
    </lineage>
</organism>
<feature type="region of interest" description="Disordered" evidence="3">
    <location>
        <begin position="405"/>
        <end position="441"/>
    </location>
</feature>
<dbReference type="SMART" id="SM00066">
    <property type="entry name" value="GAL4"/>
    <property type="match status" value="1"/>
</dbReference>
<sequence length="1057" mass="118174">MQGLIVLASLAHVAAGLSIPTSLDKRQVSAGIAIYSCTQEGTVALTFDDGPFAYTESVLDQLATAGFKATFFLNGMNLGNIADYQSTVSRMVDEGHQVASHTYGHPNLAGLDDFEVEQQMSLLSNEFSNILGKYPVYMRPPYFSFSDRTLQVLGKLGYKVIIADIDTNDWLHPSIGDVGPSLESYKAGLENGGSIVLMHDVHINTVENILPQIIQATRRSGRKAVTVGECLGDPETNWYRNAGSQTTERNTTDSQIIPGVQTPGPIETPRNLRPLAPANERPGGRPEVRAPVASQRINKRRTVLVACDTCSKRKAKCDGARPCCSSCLRRKQECVYATEPYETRVSALKRIQSNSEQELQDLQASHDALSKVFRALASSHDAGAAAILKEVRGGSNPAAILNELNQGTSSSSQSPFDAESRGATHNQISQSPEFDPQERPATRLPSLSTWLQQGIQSQTPYQELFHLLQTMNEDESIDVLRRVRAGEDVASLVRLIRDGNLTMQMALVPETQRQYQFPYLSQIPQYLSDMRNPYLEALSTGSNSPAFRSSKAGVMVDHRPCTIPYPASVITDPHLWNLKASKWTNVIQNDQFLSKLLNSYFMHQYPIFLGFHKDCFLQDMASGRQDRFCSPLLVNTILAAGCHTYMSLQERAQFWNPNNLTYRFLAEAKRLWELQCGQSSLTSIQAAIVLNTISDSDTMENIGKSYMLQAVAMAHDIDLFKVDPRIKSRKMQRARAFTAWCLYTWDAMQSFYFRQEPLIKTPPETPLPDIKADPSWYGEIWVRYPLSDTPVPTHFGHVARATLDIRSLMHEIASKLFKGKGLDENPSPEAVDGFRSELDYWFSQLPEVLSSKNLVLPMHLRIHMEYYSTLIALIQFQGNPPASPSGTIDRVTVIRAHHNIETLVRLYHQRHNYQAYDSFLVLALLLVGNRTIDSLESDPGPRDIEHYRATLVACANGLHDQGKHSYMPALVYHMLRNRMRPQDKDLVSTYVKDHESGDPNLIAQYNQSQYPVPIIKINEDPRTAHLAKLVKSYEELSLEKASISSHEGAAPEPGLGK</sequence>
<keyword evidence="2" id="KW-0539">Nucleus</keyword>
<dbReference type="GO" id="GO:0006351">
    <property type="term" value="P:DNA-templated transcription"/>
    <property type="evidence" value="ECO:0007669"/>
    <property type="project" value="InterPro"/>
</dbReference>
<dbReference type="InterPro" id="IPR053187">
    <property type="entry name" value="Notoamide_regulator"/>
</dbReference>
<dbReference type="CDD" id="cd10951">
    <property type="entry name" value="CE4_ClCDA_like"/>
    <property type="match status" value="1"/>
</dbReference>
<dbReference type="InterPro" id="IPR036864">
    <property type="entry name" value="Zn2-C6_fun-type_DNA-bd_sf"/>
</dbReference>
<dbReference type="Pfam" id="PF00172">
    <property type="entry name" value="Zn_clus"/>
    <property type="match status" value="1"/>
</dbReference>
<dbReference type="EMBL" id="JABEXW010000065">
    <property type="protein sequence ID" value="KAF4972199.1"/>
    <property type="molecule type" value="Genomic_DNA"/>
</dbReference>
<evidence type="ECO:0000259" key="6">
    <source>
        <dbReference type="PROSITE" id="PS51677"/>
    </source>
</evidence>
<accession>A0A8H4XFH0</accession>
<dbReference type="PROSITE" id="PS00463">
    <property type="entry name" value="ZN2_CY6_FUNGAL_1"/>
    <property type="match status" value="1"/>
</dbReference>
<feature type="compositionally biased region" description="Polar residues" evidence="3">
    <location>
        <begin position="238"/>
        <end position="255"/>
    </location>
</feature>
<dbReference type="Gene3D" id="3.20.20.370">
    <property type="entry name" value="Glycoside hydrolase/deacetylase"/>
    <property type="match status" value="1"/>
</dbReference>
<dbReference type="PROSITE" id="PS51677">
    <property type="entry name" value="NODB"/>
    <property type="match status" value="1"/>
</dbReference>
<feature type="chain" id="PRO_5034788588" description="NodB homology domain-containing protein" evidence="4">
    <location>
        <begin position="17"/>
        <end position="1057"/>
    </location>
</feature>
<dbReference type="InterPro" id="IPR002509">
    <property type="entry name" value="NODB_dom"/>
</dbReference>
<dbReference type="PANTHER" id="PTHR47256">
    <property type="entry name" value="ZN(II)2CYS6 TRANSCRIPTION FACTOR (EUROFUNG)-RELATED"/>
    <property type="match status" value="1"/>
</dbReference>
<evidence type="ECO:0000259" key="5">
    <source>
        <dbReference type="PROSITE" id="PS50048"/>
    </source>
</evidence>
<dbReference type="OrthoDB" id="426882at2759"/>
<gene>
    <name evidence="7" type="ORF">FSARC_1181</name>
</gene>
<protein>
    <recommendedName>
        <fullName evidence="9">NodB homology domain-containing protein</fullName>
    </recommendedName>
</protein>
<keyword evidence="1" id="KW-0479">Metal-binding</keyword>
<feature type="region of interest" description="Disordered" evidence="3">
    <location>
        <begin position="238"/>
        <end position="272"/>
    </location>
</feature>
<dbReference type="GO" id="GO:0003677">
    <property type="term" value="F:DNA binding"/>
    <property type="evidence" value="ECO:0007669"/>
    <property type="project" value="InterPro"/>
</dbReference>
<evidence type="ECO:0000313" key="7">
    <source>
        <dbReference type="EMBL" id="KAF4972199.1"/>
    </source>
</evidence>
<dbReference type="Pfam" id="PF04082">
    <property type="entry name" value="Fungal_trans"/>
    <property type="match status" value="1"/>
</dbReference>
<feature type="domain" description="Zn(2)-C6 fungal-type" evidence="5">
    <location>
        <begin position="306"/>
        <end position="336"/>
    </location>
</feature>
<dbReference type="InterPro" id="IPR007219">
    <property type="entry name" value="XnlR_reg_dom"/>
</dbReference>
<feature type="domain" description="NodB homology" evidence="6">
    <location>
        <begin position="41"/>
        <end position="225"/>
    </location>
</feature>
<keyword evidence="8" id="KW-1185">Reference proteome</keyword>
<dbReference type="InterPro" id="IPR011330">
    <property type="entry name" value="Glyco_hydro/deAcase_b/a-brl"/>
</dbReference>
<dbReference type="SUPFAM" id="SSF57701">
    <property type="entry name" value="Zn2/Cys6 DNA-binding domain"/>
    <property type="match status" value="1"/>
</dbReference>
<dbReference type="Proteomes" id="UP000622797">
    <property type="component" value="Unassembled WGS sequence"/>
</dbReference>